<keyword evidence="4 7" id="KW-0812">Transmembrane</keyword>
<dbReference type="EMBL" id="JAEKNS010000022">
    <property type="protein sequence ID" value="MBJ7593519.1"/>
    <property type="molecule type" value="Genomic_DNA"/>
</dbReference>
<name>A0A934JUT0_9BACT</name>
<reference evidence="8 9" key="1">
    <citation type="submission" date="2020-10" db="EMBL/GenBank/DDBJ databases">
        <title>Ca. Dormibacterota MAGs.</title>
        <authorList>
            <person name="Montgomery K."/>
        </authorList>
    </citation>
    <scope>NUCLEOTIDE SEQUENCE [LARGE SCALE GENOMIC DNA]</scope>
    <source>
        <strain evidence="8">SC8812_S17_18</strain>
    </source>
</reference>
<evidence type="ECO:0000256" key="4">
    <source>
        <dbReference type="ARBA" id="ARBA00022692"/>
    </source>
</evidence>
<gene>
    <name evidence="8" type="ORF">JF886_01440</name>
</gene>
<organism evidence="8 9">
    <name type="scientific">Candidatus Aeolococcus gillhamiae</name>
    <dbReference type="NCBI Taxonomy" id="3127015"/>
    <lineage>
        <taxon>Bacteria</taxon>
        <taxon>Bacillati</taxon>
        <taxon>Candidatus Dormiibacterota</taxon>
        <taxon>Candidatus Dormibacteria</taxon>
        <taxon>Candidatus Aeolococcales</taxon>
        <taxon>Candidatus Aeolococcaceae</taxon>
        <taxon>Candidatus Aeolococcus</taxon>
    </lineage>
</organism>
<feature type="transmembrane region" description="Helical" evidence="7">
    <location>
        <begin position="12"/>
        <end position="33"/>
    </location>
</feature>
<evidence type="ECO:0000256" key="2">
    <source>
        <dbReference type="ARBA" id="ARBA00022448"/>
    </source>
</evidence>
<dbReference type="InterPro" id="IPR050809">
    <property type="entry name" value="UgpAE/MalFG_permease"/>
</dbReference>
<dbReference type="Proteomes" id="UP000606991">
    <property type="component" value="Unassembled WGS sequence"/>
</dbReference>
<evidence type="ECO:0000256" key="3">
    <source>
        <dbReference type="ARBA" id="ARBA00022475"/>
    </source>
</evidence>
<dbReference type="PANTHER" id="PTHR43227:SF8">
    <property type="entry name" value="DIACETYLCHITOBIOSE UPTAKE SYSTEM PERMEASE PROTEIN DASB"/>
    <property type="match status" value="1"/>
</dbReference>
<feature type="transmembrane region" description="Helical" evidence="7">
    <location>
        <begin position="59"/>
        <end position="80"/>
    </location>
</feature>
<protein>
    <submittedName>
        <fullName evidence="8">Sugar ABC transporter permease</fullName>
    </submittedName>
</protein>
<proteinExistence type="predicted"/>
<keyword evidence="5 7" id="KW-1133">Transmembrane helix</keyword>
<dbReference type="PANTHER" id="PTHR43227">
    <property type="entry name" value="BLL4140 PROTEIN"/>
    <property type="match status" value="1"/>
</dbReference>
<dbReference type="AlphaFoldDB" id="A0A934JUT0"/>
<dbReference type="Gene3D" id="1.10.3720.10">
    <property type="entry name" value="MetI-like"/>
    <property type="match status" value="1"/>
</dbReference>
<evidence type="ECO:0000256" key="7">
    <source>
        <dbReference type="SAM" id="Phobius"/>
    </source>
</evidence>
<evidence type="ECO:0000313" key="8">
    <source>
        <dbReference type="EMBL" id="MBJ7593519.1"/>
    </source>
</evidence>
<keyword evidence="2" id="KW-0813">Transport</keyword>
<evidence type="ECO:0000256" key="6">
    <source>
        <dbReference type="ARBA" id="ARBA00023136"/>
    </source>
</evidence>
<evidence type="ECO:0000256" key="5">
    <source>
        <dbReference type="ARBA" id="ARBA00022989"/>
    </source>
</evidence>
<accession>A0A934JUT0</accession>
<dbReference type="SUPFAM" id="SSF161098">
    <property type="entry name" value="MetI-like"/>
    <property type="match status" value="1"/>
</dbReference>
<feature type="non-terminal residue" evidence="8">
    <location>
        <position position="1"/>
    </location>
</feature>
<comment type="caution">
    <text evidence="8">The sequence shown here is derived from an EMBL/GenBank/DDBJ whole genome shotgun (WGS) entry which is preliminary data.</text>
</comment>
<dbReference type="GO" id="GO:0005886">
    <property type="term" value="C:plasma membrane"/>
    <property type="evidence" value="ECO:0007669"/>
    <property type="project" value="UniProtKB-SubCell"/>
</dbReference>
<dbReference type="InterPro" id="IPR035906">
    <property type="entry name" value="MetI-like_sf"/>
</dbReference>
<keyword evidence="3" id="KW-1003">Cell membrane</keyword>
<evidence type="ECO:0000256" key="1">
    <source>
        <dbReference type="ARBA" id="ARBA00004651"/>
    </source>
</evidence>
<evidence type="ECO:0000313" key="9">
    <source>
        <dbReference type="Proteomes" id="UP000606991"/>
    </source>
</evidence>
<sequence length="85" mass="9537">HVTFPLLRPVLIVVFITMIINVLKIFDIILSLVPESSQQQTNVIALDMWRRAFQSFQPGLGSALAVVLFVLVIPVIAINVRRIRG</sequence>
<comment type="subcellular location">
    <subcellularLocation>
        <location evidence="1">Cell membrane</location>
        <topology evidence="1">Multi-pass membrane protein</topology>
    </subcellularLocation>
</comment>
<keyword evidence="6 7" id="KW-0472">Membrane</keyword>